<keyword evidence="7" id="KW-1185">Reference proteome</keyword>
<dbReference type="SUPFAM" id="SSF49899">
    <property type="entry name" value="Concanavalin A-like lectins/glucanases"/>
    <property type="match status" value="1"/>
</dbReference>
<feature type="domain" description="Teneurin-like YD-shell" evidence="5">
    <location>
        <begin position="2305"/>
        <end position="2377"/>
    </location>
</feature>
<dbReference type="InterPro" id="IPR022385">
    <property type="entry name" value="Rhs_assc_core"/>
</dbReference>
<evidence type="ECO:0000256" key="2">
    <source>
        <dbReference type="SAM" id="MobiDB-lite"/>
    </source>
</evidence>
<dbReference type="Pfam" id="PF13930">
    <property type="entry name" value="Endonuclea_NS_2"/>
    <property type="match status" value="1"/>
</dbReference>
<protein>
    <submittedName>
        <fullName evidence="6">RHS repeat-associated protein</fullName>
    </submittedName>
</protein>
<evidence type="ECO:0000259" key="5">
    <source>
        <dbReference type="Pfam" id="PF25023"/>
    </source>
</evidence>
<proteinExistence type="predicted"/>
<evidence type="ECO:0000259" key="3">
    <source>
        <dbReference type="Pfam" id="PF13930"/>
    </source>
</evidence>
<dbReference type="InterPro" id="IPR045351">
    <property type="entry name" value="DUF6531"/>
</dbReference>
<dbReference type="InterPro" id="IPR056823">
    <property type="entry name" value="TEN-like_YD-shell"/>
</dbReference>
<organism evidence="6 7">
    <name type="scientific">Catenuloplanes nepalensis</name>
    <dbReference type="NCBI Taxonomy" id="587533"/>
    <lineage>
        <taxon>Bacteria</taxon>
        <taxon>Bacillati</taxon>
        <taxon>Actinomycetota</taxon>
        <taxon>Actinomycetes</taxon>
        <taxon>Micromonosporales</taxon>
        <taxon>Micromonosporaceae</taxon>
        <taxon>Catenuloplanes</taxon>
    </lineage>
</organism>
<dbReference type="RefSeq" id="WP_306833013.1">
    <property type="nucleotide sequence ID" value="NZ_JAUSRA010000001.1"/>
</dbReference>
<comment type="caution">
    <text evidence="6">The sequence shown here is derived from an EMBL/GenBank/DDBJ whole genome shotgun (WGS) entry which is preliminary data.</text>
</comment>
<dbReference type="EMBL" id="JAUSRA010000001">
    <property type="protein sequence ID" value="MDP9796435.1"/>
    <property type="molecule type" value="Genomic_DNA"/>
</dbReference>
<dbReference type="InterPro" id="IPR044929">
    <property type="entry name" value="DNA/RNA_non-sp_Endonuclease_sf"/>
</dbReference>
<feature type="domain" description="Type VII secretion system protein EssD-like" evidence="3">
    <location>
        <begin position="2719"/>
        <end position="2789"/>
    </location>
</feature>
<dbReference type="NCBIfam" id="TIGR01643">
    <property type="entry name" value="YD_repeat_2x"/>
    <property type="match status" value="9"/>
</dbReference>
<gene>
    <name evidence="6" type="ORF">J2S43_004947</name>
</gene>
<dbReference type="InterPro" id="IPR044927">
    <property type="entry name" value="Endonuclea_NS_2"/>
</dbReference>
<sequence length="2815" mass="297096">MLVGQGLEVPPALAVAAAEPQPARPAGAFDSAPEPRAGRAPADGEHTLPTGATDAAPPVTGRVGVRPAGAVPDRLAVPRTERPVTAVPQRIRPETTRTAAPGSSYDAATSTLVAQPDDGIRLFSNADGTMTALIAAGTAVRTDGDTFVMKDAGDQSGSLDLQVGTQDGGVHIGRAYVDFGSLSTALRNKYVNGAALTLYNTWSASCTPTPVTVYRVGEPWSPSAARWPGASVNGAYETRSFAHQGSSATCGPAWESLAVNADDATGWTHGRPFHGLSVRVPNEKANSQFKRFAAAESANPPQLSITYSDEGAAYAVDEVLLPTNVTAGEATVTVTNQGGSTWAAGGGFKLGAVIKRGTTTVATGTRIAPSAAIAPMASGTIKVPLPAVTPGDYTVEIQMYNAAGTAFNSAYGVPIGTFPIKVSNVLPASNYQQPGSGGVVETITPTLYAEGTDPDNWPSGAKLTYDFRICSGTPEKPTDCKTSGFTGRTWTPPALKWSSTYYWWVRVHDTIGAGPYAGPLTLTTRVPQPAITSNLAGNPHGAQAPGVNPGIGNYSTVATDASVATVGPDLTVTRTYNSLDPRRDNAFGTGWSSRIDTRLAEDRIAGAATGASVVVTLATGRQVRFGRNPDGSYAPPQGQALTLVRDQATATWTLRDATGDRWVFDALGRLATLIDQDGLTETLRYGPDDRAVEIVNDVSRRRLTLNWSGGHVTGVRANDGPMWTYGYDGDRLTSVCGPDPAPNCTRYEYTAGNHYRTAILNDSPRAYWRLGETSGPSAASVSARSPGADAGTYTGVVLNADGAIGGSTDRAAVFDGVSSRVALPAKLTSASMSAAVELWFRTTESGTLLSSQAGQPFPAAATASTPVLYVGVDGLLYGGFAVPEPDGPRQAVSDAAVNDGRWHHAVLSASIDTQTLYVDGVAQRTVASGVIDHDEQTQYTLGVGHGKDWPATNGEAFHFDGVIDEVAVYTNSLSALSVAGHYAARTGTDVLTGVVLPQDARRFATIGYDNVADRVRTLTDSWGRAWTLDAPTPNGGIGVIGLHGPYPDWTYQVDYDHGGRIMSVKHDGAGTFYDYNTAGFLARVTDPNNHTVSYTTDARGNVLSTQTCRAVGACHTGYSTYYLNTANPLDPRNDKVTSRSDARSTGPADTTYRTVFEYDEAGRLTKTVSPKPAGVTIAPTETWTYARGTEPADGGGVVPAGSLLQHVGRRGQLTGYAYRANGDLSVQTSPRGLRTSYTYDDLGRVTAVTERNGGDVMLSSRAVTYTPGGDVKTETGPPVRNAVTGVTHQKVSTYEYDGNGNTLSVTESDATGGDPARTVTYAYDAHDRLVSTTAPGGAVTTTSYSPDGLKITTTDPAGIRWSSLHDDQMRLLTSTAEGPGVDPQDSRATLLTLEWRGYDPAGRLAQHTDAAGRITRYTYYDDGLLASSYRPAFTGADGRTRDVTLEQVTYDPAGNPARRTANGVTTAYTYDPAGFVAQETEDPDGLKRTVTYQRDADGNPVRADATGAAQPGRTETVRSEYGPDNQVATAEVALDGGGTLTSAVTYDERGLPRTKRNARLATTDYEYDANGALTRTVAPAVDTWTNGVKATNIRPAEVTGYNTFGEPTEVREPAGAVTSSAYDLDGRMVSVTGPAHAPPGRVTIIPVTTFEYDRLGRMSKTTDPLQGVFETGYDPHGNVLTETLPPVGDAPSTTTYRYSRAGEQLSVTSPVGVQTLGSFDDLGRQITATTVEREPAPVSYLTTTTEYDDAGRPVRTTSPQGRTTRMTYNGAGELATMTDPAGLTTTIDYDIAGRIRAQTDPGGLTVATTFDLAGRTVAAEQRRGDTVLRTTVSELDPNGNVLSSVSGEGRRSTFEYDLLDRLVAQNTDAGGGTVLRVETGYDVAGRMTRYVDGNRNVTGYTYNVWGLTESTIEPATPSTPDPAQRTWTIGYDAAGQAVTTRLPGNVVRTQEYDAQGRPTIERGTGADAATQDRRLEYDADGRVVRMSGAAGDTTFRYNDRGSLVETGGASGRSVYGWSGDGDMVLRTDAAGTATFTYDGAGRPASFTDPVTARTVDYAYDEAGRLGSVTDRAVSRTVRRVLTYDELNRLATDQVQQTINVGLPPRVLLGNDYGYDKDGNVTGKKVYQPSGTTANTYTYDGANRLSTWTTGGTTTAYTFDDAGNRTGVGAATAAYNAQNQLVDDGTSTYTYTPRGTLDTVTPKNGTAGVRNLAHDAFERLITDGATTYGYDALDRLATRNGAGGLSYDGTGNQLVSDGTQVVSRDALGAPFSDRAVTAATGRMLFTDRHDDVIGRYLSAGAGDTRTYDPFGKVIAASGETPALGYQGGWTDTFTGAVNMASRWYDPASGTFLSRDTQTNAPGTNGNANRYAYGNGDPVGNTDPTGHAVLIGEIGNRTITAPPTAPTRYVLPKENLPAYAPRVTARPPNPIVPRGVRNVTRKTPWTVIPTILWEVLVEDGAPTGGMCRTPGGAEHDSSQAICQPRNWCKMGYTWFVECQKGADAGTRPGSGTQPGNGTGNGAGRGGFLSVLAFWIGALFQLGTTGFGSAGGGSGAPGGGGLGVGGYLPYPPPPPPPWIPPLLIANPPPPPGSQVKPRVPILVVDRPGTTRVDPGPDLTSKALEVTNIVTLPASPLVQEFIDAAGKVHYDNERVVATDGRNDPNLAAYDKNRDRCLTSRSASSLPTYYPLRGGVASAAEACYKGGYIPEGTAAKFTPRGYRSGNGMARGHLIANTLGGSGTDPRNIVAIYQNRVNSSAMWHGTEQVVRSWVQSGETVYYRVQPEFRNNDPRGYPVPTFINIVVASKRGSVYIRIENKR</sequence>
<evidence type="ECO:0000313" key="7">
    <source>
        <dbReference type="Proteomes" id="UP001240984"/>
    </source>
</evidence>
<dbReference type="Pfam" id="PF25023">
    <property type="entry name" value="TEN_YD-shell"/>
    <property type="match status" value="2"/>
</dbReference>
<dbReference type="Gene3D" id="3.40.570.10">
    <property type="entry name" value="Extracellular Endonuclease, subunit A"/>
    <property type="match status" value="1"/>
</dbReference>
<feature type="region of interest" description="Disordered" evidence="2">
    <location>
        <begin position="16"/>
        <end position="104"/>
    </location>
</feature>
<dbReference type="NCBIfam" id="NF033679">
    <property type="entry name" value="DNRLRE_dom"/>
    <property type="match status" value="1"/>
</dbReference>
<dbReference type="PANTHER" id="PTHR32305:SF15">
    <property type="entry name" value="PROTEIN RHSA-RELATED"/>
    <property type="match status" value="1"/>
</dbReference>
<dbReference type="InterPro" id="IPR031325">
    <property type="entry name" value="RHS_repeat"/>
</dbReference>
<dbReference type="NCBIfam" id="TIGR03696">
    <property type="entry name" value="Rhs_assc_core"/>
    <property type="match status" value="1"/>
</dbReference>
<dbReference type="Proteomes" id="UP001240984">
    <property type="component" value="Unassembled WGS sequence"/>
</dbReference>
<dbReference type="InterPro" id="IPR050708">
    <property type="entry name" value="T6SS_VgrG/RHS"/>
</dbReference>
<reference evidence="6 7" key="1">
    <citation type="submission" date="2023-07" db="EMBL/GenBank/DDBJ databases">
        <title>Sequencing the genomes of 1000 actinobacteria strains.</title>
        <authorList>
            <person name="Klenk H.-P."/>
        </authorList>
    </citation>
    <scope>NUCLEOTIDE SEQUENCE [LARGE SCALE GENOMIC DNA]</scope>
    <source>
        <strain evidence="6 7">DSM 44710</strain>
    </source>
</reference>
<evidence type="ECO:0000259" key="4">
    <source>
        <dbReference type="Pfam" id="PF20148"/>
    </source>
</evidence>
<evidence type="ECO:0000313" key="6">
    <source>
        <dbReference type="EMBL" id="MDP9796435.1"/>
    </source>
</evidence>
<dbReference type="InterPro" id="IPR006530">
    <property type="entry name" value="YD"/>
</dbReference>
<feature type="domain" description="Teneurin-like YD-shell" evidence="5">
    <location>
        <begin position="2108"/>
        <end position="2243"/>
    </location>
</feature>
<feature type="compositionally biased region" description="Low complexity" evidence="2">
    <location>
        <begin position="16"/>
        <end position="28"/>
    </location>
</feature>
<feature type="domain" description="DUF6531" evidence="4">
    <location>
        <begin position="547"/>
        <end position="625"/>
    </location>
</feature>
<dbReference type="InterPro" id="IPR013320">
    <property type="entry name" value="ConA-like_dom_sf"/>
</dbReference>
<name>A0ABT9MYD5_9ACTN</name>
<feature type="region of interest" description="Disordered" evidence="2">
    <location>
        <begin position="1492"/>
        <end position="1520"/>
    </location>
</feature>
<dbReference type="Pfam" id="PF20148">
    <property type="entry name" value="DUF6531"/>
    <property type="match status" value="1"/>
</dbReference>
<evidence type="ECO:0000256" key="1">
    <source>
        <dbReference type="ARBA" id="ARBA00022737"/>
    </source>
</evidence>
<accession>A0ABT9MYD5</accession>
<dbReference type="Pfam" id="PF05593">
    <property type="entry name" value="RHS_repeat"/>
    <property type="match status" value="6"/>
</dbReference>
<dbReference type="Gene3D" id="2.60.120.200">
    <property type="match status" value="1"/>
</dbReference>
<keyword evidence="1" id="KW-0677">Repeat</keyword>
<dbReference type="PANTHER" id="PTHR32305">
    <property type="match status" value="1"/>
</dbReference>
<dbReference type="Pfam" id="PF13385">
    <property type="entry name" value="Laminin_G_3"/>
    <property type="match status" value="1"/>
</dbReference>
<dbReference type="Gene3D" id="2.180.10.10">
    <property type="entry name" value="RHS repeat-associated core"/>
    <property type="match status" value="5"/>
</dbReference>